<dbReference type="GO" id="GO:0005634">
    <property type="term" value="C:nucleus"/>
    <property type="evidence" value="ECO:0007669"/>
    <property type="project" value="TreeGrafter"/>
</dbReference>
<keyword evidence="2" id="KW-0732">Signal</keyword>
<evidence type="ECO:0000259" key="3">
    <source>
        <dbReference type="PROSITE" id="PS50250"/>
    </source>
</evidence>
<evidence type="ECO:0000256" key="1">
    <source>
        <dbReference type="SAM" id="MobiDB-lite"/>
    </source>
</evidence>
<dbReference type="PANTHER" id="PTHR12436">
    <property type="entry name" value="80 KDA MCM3-ASSOCIATED PROTEIN"/>
    <property type="match status" value="1"/>
</dbReference>
<reference evidence="4" key="1">
    <citation type="submission" date="2016-04" db="EMBL/GenBank/DDBJ databases">
        <authorList>
            <person name="Evans L.H."/>
            <person name="Alamgir A."/>
            <person name="Owens N."/>
            <person name="Weber N.D."/>
            <person name="Virtaneva K."/>
            <person name="Barbian K."/>
            <person name="Babar A."/>
            <person name="Rosenke K."/>
        </authorList>
    </citation>
    <scope>NUCLEOTIDE SEQUENCE [LARGE SCALE GENOMIC DNA]</scope>
    <source>
        <strain evidence="4">CBS 101.48</strain>
    </source>
</reference>
<evidence type="ECO:0000313" key="4">
    <source>
        <dbReference type="EMBL" id="SAM06966.1"/>
    </source>
</evidence>
<evidence type="ECO:0000313" key="5">
    <source>
        <dbReference type="Proteomes" id="UP000078561"/>
    </source>
</evidence>
<dbReference type="OrthoDB" id="199574at2759"/>
<dbReference type="InParanoid" id="A0A168RHR5"/>
<accession>A0A168RHR5</accession>
<feature type="region of interest" description="Disordered" evidence="1">
    <location>
        <begin position="289"/>
        <end position="361"/>
    </location>
</feature>
<feature type="signal peptide" evidence="2">
    <location>
        <begin position="1"/>
        <end position="19"/>
    </location>
</feature>
<dbReference type="OMA" id="WPPQLKE"/>
<feature type="region of interest" description="Disordered" evidence="1">
    <location>
        <begin position="131"/>
        <end position="163"/>
    </location>
</feature>
<dbReference type="AlphaFoldDB" id="A0A168RHR5"/>
<dbReference type="InterPro" id="IPR000717">
    <property type="entry name" value="PCI_dom"/>
</dbReference>
<dbReference type="InterPro" id="IPR045107">
    <property type="entry name" value="SAC3/GANP/THP3"/>
</dbReference>
<sequence length="635" mass="71798">MSLFLLSSSFIFSFHLTNSSHWRANRITPNTKLAAWQQYHEAYANDPAYAAYYQQYPSGTDYQTYYSQYYPQQAGYPSGNSQPIEATTTAQQQQQQQAYQYDYNYYGQQGGAHAGYYTSEYATYGQQYPPSATTSTTAAPSYNYQQQQQQQQPTTQAPARPPTSLTLTAAAPASNMARATLKSSLHLGVANKPGNKKMTTMKNNGLSIPPPVAAPPPSAISSTTAPKPTESEPLSMESWPQSLKVYVEDVFRYSPPEMLDVAQNELRKLIMEKHTDGTLLTTDWSEMDLPSACETPANRKAKKKKGNTNNKKKGALATLTVEETPEEEEKKKNRLRRFQESNNLAKQRRSSPPVQLASSSNDDMDWDRHIVIGTATNLEKNYLRLTSAPDPSTVRPLPILRKTLELLKSKWTKERNYTYICDQFKSLRQDLTVQHIKNEFTVQVYEIHARIALEKADLGEFNQNQTQLKYLYAQGVPGHVDEFTAYRLLYFLHTQNWADINSVMASITPEQKKCPAIQHALDVRSAIATSNYHRLFRLYTKAPNMGGYLMDQFVERERVQALIILCKSYRPALALDFIETELAFETPQALAKFLKEQALIPPAQLNLTTLDTKVATAGLTESLKKYKKIDIKGQL</sequence>
<organism evidence="4">
    <name type="scientific">Absidia glauca</name>
    <name type="common">Pin mould</name>
    <dbReference type="NCBI Taxonomy" id="4829"/>
    <lineage>
        <taxon>Eukaryota</taxon>
        <taxon>Fungi</taxon>
        <taxon>Fungi incertae sedis</taxon>
        <taxon>Mucoromycota</taxon>
        <taxon>Mucoromycotina</taxon>
        <taxon>Mucoromycetes</taxon>
        <taxon>Mucorales</taxon>
        <taxon>Cunninghamellaceae</taxon>
        <taxon>Absidia</taxon>
    </lineage>
</organism>
<dbReference type="PROSITE" id="PS50250">
    <property type="entry name" value="PCI"/>
    <property type="match status" value="1"/>
</dbReference>
<dbReference type="Gene3D" id="1.25.40.990">
    <property type="match status" value="1"/>
</dbReference>
<evidence type="ECO:0000256" key="2">
    <source>
        <dbReference type="SAM" id="SignalP"/>
    </source>
</evidence>
<dbReference type="InterPro" id="IPR005062">
    <property type="entry name" value="SAC3/GANP/THP3_conserved"/>
</dbReference>
<dbReference type="Proteomes" id="UP000078561">
    <property type="component" value="Unassembled WGS sequence"/>
</dbReference>
<proteinExistence type="predicted"/>
<dbReference type="EMBL" id="LT554635">
    <property type="protein sequence ID" value="SAM06966.1"/>
    <property type="molecule type" value="Genomic_DNA"/>
</dbReference>
<feature type="compositionally biased region" description="Polar residues" evidence="1">
    <location>
        <begin position="197"/>
        <end position="206"/>
    </location>
</feature>
<feature type="compositionally biased region" description="Low complexity" evidence="1">
    <location>
        <begin position="219"/>
        <end position="228"/>
    </location>
</feature>
<keyword evidence="5" id="KW-1185">Reference proteome</keyword>
<dbReference type="STRING" id="4829.A0A168RHR5"/>
<dbReference type="Pfam" id="PF03399">
    <property type="entry name" value="SAC3_GANP"/>
    <property type="match status" value="1"/>
</dbReference>
<dbReference type="PANTHER" id="PTHR12436:SF4">
    <property type="entry name" value="LEUKOCYTE RECEPTOR CLUSTER MEMBER 8"/>
    <property type="match status" value="1"/>
</dbReference>
<feature type="compositionally biased region" description="Basic residues" evidence="1">
    <location>
        <begin position="299"/>
        <end position="314"/>
    </location>
</feature>
<feature type="domain" description="PCI" evidence="3">
    <location>
        <begin position="457"/>
        <end position="635"/>
    </location>
</feature>
<gene>
    <name evidence="4" type="primary">ABSGL_12592.1 scaffold 12955</name>
</gene>
<feature type="compositionally biased region" description="Pro residues" evidence="1">
    <location>
        <begin position="208"/>
        <end position="218"/>
    </location>
</feature>
<feature type="compositionally biased region" description="Polar residues" evidence="1">
    <location>
        <begin position="340"/>
        <end position="361"/>
    </location>
</feature>
<name>A0A168RHR5_ABSGL</name>
<feature type="region of interest" description="Disordered" evidence="1">
    <location>
        <begin position="185"/>
        <end position="236"/>
    </location>
</feature>
<feature type="chain" id="PRO_5007900137" description="PCI domain-containing protein" evidence="2">
    <location>
        <begin position="20"/>
        <end position="635"/>
    </location>
</feature>
<protein>
    <recommendedName>
        <fullName evidence="3">PCI domain-containing protein</fullName>
    </recommendedName>
</protein>